<protein>
    <submittedName>
        <fullName evidence="1">Uncharacterized protein</fullName>
    </submittedName>
</protein>
<name>A0A2U1ARA9_9BACT</name>
<comment type="caution">
    <text evidence="1">The sequence shown here is derived from an EMBL/GenBank/DDBJ whole genome shotgun (WGS) entry which is preliminary data.</text>
</comment>
<evidence type="ECO:0000313" key="2">
    <source>
        <dbReference type="Proteomes" id="UP000245959"/>
    </source>
</evidence>
<evidence type="ECO:0000313" key="1">
    <source>
        <dbReference type="EMBL" id="PVY38964.1"/>
    </source>
</evidence>
<dbReference type="RefSeq" id="WP_116884834.1">
    <property type="nucleotide sequence ID" value="NZ_CABMMC010000013.1"/>
</dbReference>
<organism evidence="1 2">
    <name type="scientific">Victivallis vadensis</name>
    <dbReference type="NCBI Taxonomy" id="172901"/>
    <lineage>
        <taxon>Bacteria</taxon>
        <taxon>Pseudomonadati</taxon>
        <taxon>Lentisphaerota</taxon>
        <taxon>Lentisphaeria</taxon>
        <taxon>Victivallales</taxon>
        <taxon>Victivallaceae</taxon>
        <taxon>Victivallis</taxon>
    </lineage>
</organism>
<dbReference type="Proteomes" id="UP000245959">
    <property type="component" value="Unassembled WGS sequence"/>
</dbReference>
<dbReference type="EMBL" id="QEKH01000023">
    <property type="protein sequence ID" value="PVY38964.1"/>
    <property type="molecule type" value="Genomic_DNA"/>
</dbReference>
<accession>A0A2U1ARA9</accession>
<dbReference type="GeneID" id="78296127"/>
<dbReference type="AlphaFoldDB" id="A0A2U1ARA9"/>
<reference evidence="1 2" key="1">
    <citation type="submission" date="2018-04" db="EMBL/GenBank/DDBJ databases">
        <title>Genomic Encyclopedia of Type Strains, Phase IV (KMG-IV): sequencing the most valuable type-strain genomes for metagenomic binning, comparative biology and taxonomic classification.</title>
        <authorList>
            <person name="Goeker M."/>
        </authorList>
    </citation>
    <scope>NUCLEOTIDE SEQUENCE [LARGE SCALE GENOMIC DNA]</scope>
    <source>
        <strain evidence="1 2">DSM 14823</strain>
    </source>
</reference>
<keyword evidence="2" id="KW-1185">Reference proteome</keyword>
<gene>
    <name evidence="1" type="ORF">C8D82_12316</name>
</gene>
<proteinExistence type="predicted"/>
<sequence>MKKWFTVSMGEALLPRFKLTTENRNYLLSWAMVTHIEASKDFLSLQFICEIGMVQLASDESMEALFESMETERVYCIRGELLACRIMPVE</sequence>